<comment type="caution">
    <text evidence="4">The sequence shown here is derived from an EMBL/GenBank/DDBJ whole genome shotgun (WGS) entry which is preliminary data.</text>
</comment>
<dbReference type="SMART" id="SM00855">
    <property type="entry name" value="PGAM"/>
    <property type="match status" value="1"/>
</dbReference>
<dbReference type="InterPro" id="IPR051695">
    <property type="entry name" value="Phosphoglycerate_Mutase"/>
</dbReference>
<dbReference type="PANTHER" id="PTHR46517">
    <property type="entry name" value="FRUCTOSE-2,6-BISPHOSPHATASE TIGAR"/>
    <property type="match status" value="1"/>
</dbReference>
<feature type="active site" description="Proton donor/acceptor" evidence="2">
    <location>
        <position position="89"/>
    </location>
</feature>
<dbReference type="GO" id="GO:0005829">
    <property type="term" value="C:cytosol"/>
    <property type="evidence" value="ECO:0007669"/>
    <property type="project" value="TreeGrafter"/>
</dbReference>
<evidence type="ECO:0000256" key="1">
    <source>
        <dbReference type="ARBA" id="ARBA00022801"/>
    </source>
</evidence>
<gene>
    <name evidence="4" type="ORF">AFUS01_LOCUS105</name>
</gene>
<feature type="active site" description="Tele-phosphohistidine intermediate" evidence="2">
    <location>
        <position position="11"/>
    </location>
</feature>
<accession>A0A8J2IY02</accession>
<dbReference type="OrthoDB" id="354304at2759"/>
<keyword evidence="1" id="KW-0378">Hydrolase</keyword>
<name>A0A8J2IY02_9HEXA</name>
<dbReference type="GO" id="GO:0045820">
    <property type="term" value="P:negative regulation of glycolytic process"/>
    <property type="evidence" value="ECO:0007669"/>
    <property type="project" value="TreeGrafter"/>
</dbReference>
<organism evidence="4 5">
    <name type="scientific">Allacma fusca</name>
    <dbReference type="NCBI Taxonomy" id="39272"/>
    <lineage>
        <taxon>Eukaryota</taxon>
        <taxon>Metazoa</taxon>
        <taxon>Ecdysozoa</taxon>
        <taxon>Arthropoda</taxon>
        <taxon>Hexapoda</taxon>
        <taxon>Collembola</taxon>
        <taxon>Symphypleona</taxon>
        <taxon>Sminthuridae</taxon>
        <taxon>Allacma</taxon>
    </lineage>
</organism>
<evidence type="ECO:0000313" key="4">
    <source>
        <dbReference type="EMBL" id="CAG7630947.1"/>
    </source>
</evidence>
<reference evidence="4" key="1">
    <citation type="submission" date="2021-06" db="EMBL/GenBank/DDBJ databases">
        <authorList>
            <person name="Hodson N. C."/>
            <person name="Mongue J. A."/>
            <person name="Jaron S. K."/>
        </authorList>
    </citation>
    <scope>NUCLEOTIDE SEQUENCE</scope>
</reference>
<dbReference type="Proteomes" id="UP000708208">
    <property type="component" value="Unassembled WGS sequence"/>
</dbReference>
<keyword evidence="5" id="KW-1185">Reference proteome</keyword>
<evidence type="ECO:0000313" key="5">
    <source>
        <dbReference type="Proteomes" id="UP000708208"/>
    </source>
</evidence>
<feature type="binding site" evidence="3">
    <location>
        <begin position="10"/>
        <end position="17"/>
    </location>
    <ligand>
        <name>substrate</name>
    </ligand>
</feature>
<dbReference type="GO" id="GO:0043456">
    <property type="term" value="P:regulation of pentose-phosphate shunt"/>
    <property type="evidence" value="ECO:0007669"/>
    <property type="project" value="TreeGrafter"/>
</dbReference>
<dbReference type="CDD" id="cd07067">
    <property type="entry name" value="HP_PGM_like"/>
    <property type="match status" value="1"/>
</dbReference>
<dbReference type="Pfam" id="PF00300">
    <property type="entry name" value="His_Phos_1"/>
    <property type="match status" value="1"/>
</dbReference>
<evidence type="ECO:0008006" key="6">
    <source>
        <dbReference type="Google" id="ProtNLM"/>
    </source>
</evidence>
<proteinExistence type="predicted"/>
<dbReference type="PANTHER" id="PTHR46517:SF1">
    <property type="entry name" value="FRUCTOSE-2,6-BISPHOSPHATASE TIGAR"/>
    <property type="match status" value="1"/>
</dbReference>
<dbReference type="EMBL" id="CAJVCH010000169">
    <property type="protein sequence ID" value="CAG7630947.1"/>
    <property type="molecule type" value="Genomic_DNA"/>
</dbReference>
<dbReference type="AlphaFoldDB" id="A0A8J2IY02"/>
<dbReference type="GO" id="GO:0004331">
    <property type="term" value="F:fructose-2,6-bisphosphate 2-phosphatase activity"/>
    <property type="evidence" value="ECO:0007669"/>
    <property type="project" value="TreeGrafter"/>
</dbReference>
<protein>
    <recommendedName>
        <fullName evidence="6">Phosphoglycerate mutase-like protein</fullName>
    </recommendedName>
</protein>
<sequence>MQKTQVYFVRHAESVGNDTRTNLPPQENVLTERGWVQAQLLGKHLQNIAFTHVFASPYVRTVSTAEQILSESTATSTDTGIEVDANIRERHSGIYEGRSTRALVCGMIEAGGNPLDWLPEGGESKDEVERRLEIFLQRLGTVIDSGNDRKTILVVTHGAVLVHLWHYLLRQSDKYSLLNWKPEFFKVSRNTNYFLLAVEESPDVGQPREMKILVAHGNEHLKSLGDDALSSFFKEDKSVAALRGCMQQ</sequence>
<dbReference type="InterPro" id="IPR013078">
    <property type="entry name" value="His_Pase_superF_clade-1"/>
</dbReference>
<evidence type="ECO:0000256" key="3">
    <source>
        <dbReference type="PIRSR" id="PIRSR613078-2"/>
    </source>
</evidence>
<evidence type="ECO:0000256" key="2">
    <source>
        <dbReference type="PIRSR" id="PIRSR613078-1"/>
    </source>
</evidence>
<feature type="binding site" evidence="3">
    <location>
        <position position="60"/>
    </location>
    <ligand>
        <name>substrate</name>
    </ligand>
</feature>